<dbReference type="InterPro" id="IPR011004">
    <property type="entry name" value="Trimer_LpxA-like_sf"/>
</dbReference>
<proteinExistence type="predicted"/>
<comment type="caution">
    <text evidence="2">The sequence shown here is derived from an EMBL/GenBank/DDBJ whole genome shotgun (WGS) entry which is preliminary data.</text>
</comment>
<organism evidence="2 3">
    <name type="scientific">candidate division WOR-1 bacterium DG_54_3</name>
    <dbReference type="NCBI Taxonomy" id="1703775"/>
    <lineage>
        <taxon>Bacteria</taxon>
        <taxon>Bacillati</taxon>
        <taxon>Saganbacteria</taxon>
    </lineage>
</organism>
<dbReference type="EMBL" id="LIZX01000186">
    <property type="protein sequence ID" value="KPJ64369.1"/>
    <property type="molecule type" value="Genomic_DNA"/>
</dbReference>
<dbReference type="SUPFAM" id="SSF51161">
    <property type="entry name" value="Trimeric LpxA-like enzymes"/>
    <property type="match status" value="1"/>
</dbReference>
<dbReference type="AlphaFoldDB" id="A0A0S7XPE0"/>
<dbReference type="InterPro" id="IPR050486">
    <property type="entry name" value="Mannose-1P_guanyltransferase"/>
</dbReference>
<gene>
    <name evidence="2" type="ORF">AMJ44_12940</name>
</gene>
<sequence length="484" mass="54813">MNNVSAILPATNKTKCVILAAGLGARHGPLTDQLVNRFANVKPLLPVAGRRIIDFSIAAAGELGLRELEISAGMHWQLFRKMLLASRSMTYSLPGYEDFRINIVPGERPRDTLGDAIAPFENKSLEDDDTVIIMSSDIVHNLDLKPALKKHRENKASATVVVHKIDWNNPEWETRSFPLVVTSEMPALNLGKQKRWKFEDDLNNYVEEARGEIKEVTDFIEKTKRDECPSNLSIASIYFFSGQFFKELMSLFSPKETKYAFSDFGFHVFPLLVDKHKTKSNKFDEIKKKIKNGQHPFYAYFPLETGYDGQPLYWNDIFGPLALWKMNMDALHNSQLIKTWIGKDVKYRNESWGWVGSESYISEGVRIGDIPERSYYQDGITIVGNNVTISEGVKIGRSFIDDHTHLQPGTEIFDSVISLGFDRPYSYIGRTNLVNCLVLGEGFPPNFADISLLRNALVFNVPYFDGFGIVPLQLKPDLSNLRGL</sequence>
<dbReference type="SUPFAM" id="SSF53448">
    <property type="entry name" value="Nucleotide-diphospho-sugar transferases"/>
    <property type="match status" value="1"/>
</dbReference>
<name>A0A0S7XPE0_UNCSA</name>
<feature type="domain" description="Nucleotidyl transferase" evidence="1">
    <location>
        <begin position="15"/>
        <end position="170"/>
    </location>
</feature>
<dbReference type="Pfam" id="PF00483">
    <property type="entry name" value="NTP_transferase"/>
    <property type="match status" value="1"/>
</dbReference>
<dbReference type="Gene3D" id="2.160.10.10">
    <property type="entry name" value="Hexapeptide repeat proteins"/>
    <property type="match status" value="1"/>
</dbReference>
<protein>
    <recommendedName>
        <fullName evidence="1">Nucleotidyl transferase domain-containing protein</fullName>
    </recommendedName>
</protein>
<dbReference type="InterPro" id="IPR029044">
    <property type="entry name" value="Nucleotide-diphossugar_trans"/>
</dbReference>
<dbReference type="Gene3D" id="3.90.550.10">
    <property type="entry name" value="Spore Coat Polysaccharide Biosynthesis Protein SpsA, Chain A"/>
    <property type="match status" value="1"/>
</dbReference>
<dbReference type="InterPro" id="IPR005835">
    <property type="entry name" value="NTP_transferase_dom"/>
</dbReference>
<evidence type="ECO:0000259" key="1">
    <source>
        <dbReference type="Pfam" id="PF00483"/>
    </source>
</evidence>
<dbReference type="PANTHER" id="PTHR22572">
    <property type="entry name" value="SUGAR-1-PHOSPHATE GUANYL TRANSFERASE"/>
    <property type="match status" value="1"/>
</dbReference>
<evidence type="ECO:0000313" key="3">
    <source>
        <dbReference type="Proteomes" id="UP000051861"/>
    </source>
</evidence>
<reference evidence="2 3" key="1">
    <citation type="journal article" date="2015" name="Microbiome">
        <title>Genomic resolution of linkages in carbon, nitrogen, and sulfur cycling among widespread estuary sediment bacteria.</title>
        <authorList>
            <person name="Baker B.J."/>
            <person name="Lazar C.S."/>
            <person name="Teske A.P."/>
            <person name="Dick G.J."/>
        </authorList>
    </citation>
    <scope>NUCLEOTIDE SEQUENCE [LARGE SCALE GENOMIC DNA]</scope>
    <source>
        <strain evidence="2">DG_54_3</strain>
    </source>
</reference>
<evidence type="ECO:0000313" key="2">
    <source>
        <dbReference type="EMBL" id="KPJ64369.1"/>
    </source>
</evidence>
<accession>A0A0S7XPE0</accession>
<dbReference type="Proteomes" id="UP000051861">
    <property type="component" value="Unassembled WGS sequence"/>
</dbReference>